<name>A0A512DZT8_9PROT</name>
<accession>A0A512DZT8</accession>
<sequence length="392" mass="41404">MRRRGQPEFEVVRVRTRRPILTLQGLSGERAPSSETPDAARGRNQDKPETGAAAPSRTAQGASVQDRGVASPERRSAMDVESGASAKSTLWGSFDLGRLMAEAEEHYATVAPPAPAAPAPRAGYGQAGRSAAPRPVPARIVPDEAITEAAAPAAPEITVPDLSVPDTPVPVLPEPEQPAPGAIGLDESDRARTEAQGMEPVAAETERTDTERSAATPAIDAERPSDAELMEASRRRRAGRGRPSQKSASRPPPTKRAKPASSRRQAQGHSVAKRNAGADTHARDPLTLELPFPAPATPSAQGPSASEAAMRPVSSAAPKNPSTSPEKARSKDITSEQAAEIERLMREIAWAEAEREAAVRLVVEVRKANARMRRGMIFSIVRAAGSLGVPHS</sequence>
<protein>
    <submittedName>
        <fullName evidence="2">Uncharacterized protein</fullName>
    </submittedName>
</protein>
<feature type="compositionally biased region" description="Basic and acidic residues" evidence="1">
    <location>
        <begin position="38"/>
        <end position="49"/>
    </location>
</feature>
<evidence type="ECO:0000256" key="1">
    <source>
        <dbReference type="SAM" id="MobiDB-lite"/>
    </source>
</evidence>
<proteinExistence type="predicted"/>
<organism evidence="2 3">
    <name type="scientific">Skermanella aerolata</name>
    <dbReference type="NCBI Taxonomy" id="393310"/>
    <lineage>
        <taxon>Bacteria</taxon>
        <taxon>Pseudomonadati</taxon>
        <taxon>Pseudomonadota</taxon>
        <taxon>Alphaproteobacteria</taxon>
        <taxon>Rhodospirillales</taxon>
        <taxon>Azospirillaceae</taxon>
        <taxon>Skermanella</taxon>
    </lineage>
</organism>
<reference evidence="2 3" key="1">
    <citation type="submission" date="2019-07" db="EMBL/GenBank/DDBJ databases">
        <title>Whole genome shotgun sequence of Skermanella aerolata NBRC 106429.</title>
        <authorList>
            <person name="Hosoyama A."/>
            <person name="Uohara A."/>
            <person name="Ohji S."/>
            <person name="Ichikawa N."/>
        </authorList>
    </citation>
    <scope>NUCLEOTIDE SEQUENCE [LARGE SCALE GENOMIC DNA]</scope>
    <source>
        <strain evidence="2 3">NBRC 106429</strain>
    </source>
</reference>
<feature type="compositionally biased region" description="Pro residues" evidence="1">
    <location>
        <begin position="167"/>
        <end position="178"/>
    </location>
</feature>
<dbReference type="Proteomes" id="UP000321523">
    <property type="component" value="Unassembled WGS sequence"/>
</dbReference>
<gene>
    <name evidence="2" type="ORF">SAE02_61440</name>
</gene>
<dbReference type="RefSeq" id="WP_044434753.1">
    <property type="nucleotide sequence ID" value="NZ_BJYZ01000034.1"/>
</dbReference>
<dbReference type="EMBL" id="BJYZ01000034">
    <property type="protein sequence ID" value="GEO41996.1"/>
    <property type="molecule type" value="Genomic_DNA"/>
</dbReference>
<feature type="region of interest" description="Disordered" evidence="1">
    <location>
        <begin position="152"/>
        <end position="335"/>
    </location>
</feature>
<feature type="region of interest" description="Disordered" evidence="1">
    <location>
        <begin position="1"/>
        <end position="89"/>
    </location>
</feature>
<feature type="compositionally biased region" description="Basic and acidic residues" evidence="1">
    <location>
        <begin position="326"/>
        <end position="335"/>
    </location>
</feature>
<keyword evidence="3" id="KW-1185">Reference proteome</keyword>
<evidence type="ECO:0000313" key="2">
    <source>
        <dbReference type="EMBL" id="GEO41996.1"/>
    </source>
</evidence>
<evidence type="ECO:0000313" key="3">
    <source>
        <dbReference type="Proteomes" id="UP000321523"/>
    </source>
</evidence>
<dbReference type="AlphaFoldDB" id="A0A512DZT8"/>
<feature type="region of interest" description="Disordered" evidence="1">
    <location>
        <begin position="111"/>
        <end position="134"/>
    </location>
</feature>
<feature type="compositionally biased region" description="Basic and acidic residues" evidence="1">
    <location>
        <begin position="1"/>
        <end position="13"/>
    </location>
</feature>
<comment type="caution">
    <text evidence="2">The sequence shown here is derived from an EMBL/GenBank/DDBJ whole genome shotgun (WGS) entry which is preliminary data.</text>
</comment>